<evidence type="ECO:0000313" key="3">
    <source>
        <dbReference type="EMBL" id="KAL3794799.1"/>
    </source>
</evidence>
<dbReference type="AlphaFoldDB" id="A0ABD3Q2Y7"/>
<dbReference type="Proteomes" id="UP001530400">
    <property type="component" value="Unassembled WGS sequence"/>
</dbReference>
<dbReference type="Pfam" id="PF01793">
    <property type="entry name" value="Glyco_transf_15"/>
    <property type="match status" value="1"/>
</dbReference>
<keyword evidence="2" id="KW-0808">Transferase</keyword>
<evidence type="ECO:0000313" key="4">
    <source>
        <dbReference type="Proteomes" id="UP001530400"/>
    </source>
</evidence>
<evidence type="ECO:0000256" key="1">
    <source>
        <dbReference type="ARBA" id="ARBA00007677"/>
    </source>
</evidence>
<sequence length="323" mass="38510">MKKLKPQQQKKKQEVKVLQLQEYKYNPTSPEDSMLNGTDVIVYLAQFGQHSTYGEQTITGASKLKKSLDTLYAHYLNDFPCDVIVFFGADNEPDPVLFKRLQTGRPRLYFRQLNGKYWELPHGLRAEDKWRWTLPGYSIGYRHMIRWYAYLIWPYLTSLGYTHVMRMDDDSYIHSSIKYNMFDYMRQNNKRYGFRQPCMDSTGEEALTKVILSHLENDPTSVPREQLDDFNKLRYLGFYNNWFIADMSFFLEPPVSTLSIDYYESKIILDQNDLLIQSVLVRLFLNPVQVKWFDDFTYEHITDHGRNRPRNAAPFIRGFEFYF</sequence>
<accession>A0ABD3Q2Y7</accession>
<dbReference type="PANTHER" id="PTHR31121:SF6">
    <property type="entry name" value="ALPHA-1,2 MANNOSYLTRANSFERASE KTR1"/>
    <property type="match status" value="1"/>
</dbReference>
<evidence type="ECO:0000256" key="2">
    <source>
        <dbReference type="ARBA" id="ARBA00022679"/>
    </source>
</evidence>
<dbReference type="GO" id="GO:0016740">
    <property type="term" value="F:transferase activity"/>
    <property type="evidence" value="ECO:0007669"/>
    <property type="project" value="UniProtKB-KW"/>
</dbReference>
<keyword evidence="4" id="KW-1185">Reference proteome</keyword>
<reference evidence="3 4" key="1">
    <citation type="submission" date="2024-10" db="EMBL/GenBank/DDBJ databases">
        <title>Updated reference genomes for cyclostephanoid diatoms.</title>
        <authorList>
            <person name="Roberts W.R."/>
            <person name="Alverson A.J."/>
        </authorList>
    </citation>
    <scope>NUCLEOTIDE SEQUENCE [LARGE SCALE GENOMIC DNA]</scope>
    <source>
        <strain evidence="3 4">AJA010-31</strain>
    </source>
</reference>
<evidence type="ECO:0008006" key="5">
    <source>
        <dbReference type="Google" id="ProtNLM"/>
    </source>
</evidence>
<dbReference type="InterPro" id="IPR002685">
    <property type="entry name" value="Glyco_trans_15"/>
</dbReference>
<proteinExistence type="inferred from homology"/>
<name>A0ABD3Q2Y7_9STRA</name>
<organism evidence="3 4">
    <name type="scientific">Cyclotella atomus</name>
    <dbReference type="NCBI Taxonomy" id="382360"/>
    <lineage>
        <taxon>Eukaryota</taxon>
        <taxon>Sar</taxon>
        <taxon>Stramenopiles</taxon>
        <taxon>Ochrophyta</taxon>
        <taxon>Bacillariophyta</taxon>
        <taxon>Coscinodiscophyceae</taxon>
        <taxon>Thalassiosirophycidae</taxon>
        <taxon>Stephanodiscales</taxon>
        <taxon>Stephanodiscaceae</taxon>
        <taxon>Cyclotella</taxon>
    </lineage>
</organism>
<protein>
    <recommendedName>
        <fullName evidence="5">Hexosyltransferase</fullName>
    </recommendedName>
</protein>
<comment type="caution">
    <text evidence="3">The sequence shown here is derived from an EMBL/GenBank/DDBJ whole genome shotgun (WGS) entry which is preliminary data.</text>
</comment>
<gene>
    <name evidence="3" type="ORF">ACHAWO_010234</name>
</gene>
<dbReference type="PANTHER" id="PTHR31121">
    <property type="entry name" value="ALPHA-1,2 MANNOSYLTRANSFERASE KTR1"/>
    <property type="match status" value="1"/>
</dbReference>
<comment type="similarity">
    <text evidence="1">Belongs to the glycosyltransferase 15 family.</text>
</comment>
<dbReference type="InterPro" id="IPR029044">
    <property type="entry name" value="Nucleotide-diphossugar_trans"/>
</dbReference>
<dbReference type="EMBL" id="JALLPJ020000342">
    <property type="protein sequence ID" value="KAL3794799.1"/>
    <property type="molecule type" value="Genomic_DNA"/>
</dbReference>
<dbReference type="SUPFAM" id="SSF53448">
    <property type="entry name" value="Nucleotide-diphospho-sugar transferases"/>
    <property type="match status" value="1"/>
</dbReference>
<dbReference type="Gene3D" id="3.90.550.10">
    <property type="entry name" value="Spore Coat Polysaccharide Biosynthesis Protein SpsA, Chain A"/>
    <property type="match status" value="1"/>
</dbReference>